<feature type="non-terminal residue" evidence="2">
    <location>
        <position position="1"/>
    </location>
</feature>
<sequence length="88" mass="9184">GIGGCQLDDRPSLVPLRIGPFSLRAIELVTDRQMTDGPSWQPVTVGAKVRQSSEGPSLRQISGNSAKPDSGGDGPLGLRRSINCAIAT</sequence>
<feature type="compositionally biased region" description="Polar residues" evidence="1">
    <location>
        <begin position="50"/>
        <end position="67"/>
    </location>
</feature>
<feature type="region of interest" description="Disordered" evidence="1">
    <location>
        <begin position="36"/>
        <end position="88"/>
    </location>
</feature>
<accession>A0ABS8SIH8</accession>
<comment type="caution">
    <text evidence="2">The sequence shown here is derived from an EMBL/GenBank/DDBJ whole genome shotgun (WGS) entry which is preliminary data.</text>
</comment>
<reference evidence="2 3" key="1">
    <citation type="journal article" date="2021" name="BMC Genomics">
        <title>Datura genome reveals duplications of psychoactive alkaloid biosynthetic genes and high mutation rate following tissue culture.</title>
        <authorList>
            <person name="Rajewski A."/>
            <person name="Carter-House D."/>
            <person name="Stajich J."/>
            <person name="Litt A."/>
        </authorList>
    </citation>
    <scope>NUCLEOTIDE SEQUENCE [LARGE SCALE GENOMIC DNA]</scope>
    <source>
        <strain evidence="2">AR-01</strain>
    </source>
</reference>
<evidence type="ECO:0000256" key="1">
    <source>
        <dbReference type="SAM" id="MobiDB-lite"/>
    </source>
</evidence>
<evidence type="ECO:0000313" key="2">
    <source>
        <dbReference type="EMBL" id="MCD7458334.1"/>
    </source>
</evidence>
<protein>
    <submittedName>
        <fullName evidence="2">Uncharacterized protein</fullName>
    </submittedName>
</protein>
<name>A0ABS8SIH8_DATST</name>
<proteinExistence type="predicted"/>
<organism evidence="2 3">
    <name type="scientific">Datura stramonium</name>
    <name type="common">Jimsonweed</name>
    <name type="synonym">Common thornapple</name>
    <dbReference type="NCBI Taxonomy" id="4076"/>
    <lineage>
        <taxon>Eukaryota</taxon>
        <taxon>Viridiplantae</taxon>
        <taxon>Streptophyta</taxon>
        <taxon>Embryophyta</taxon>
        <taxon>Tracheophyta</taxon>
        <taxon>Spermatophyta</taxon>
        <taxon>Magnoliopsida</taxon>
        <taxon>eudicotyledons</taxon>
        <taxon>Gunneridae</taxon>
        <taxon>Pentapetalae</taxon>
        <taxon>asterids</taxon>
        <taxon>lamiids</taxon>
        <taxon>Solanales</taxon>
        <taxon>Solanaceae</taxon>
        <taxon>Solanoideae</taxon>
        <taxon>Datureae</taxon>
        <taxon>Datura</taxon>
    </lineage>
</organism>
<dbReference type="EMBL" id="JACEIK010000514">
    <property type="protein sequence ID" value="MCD7458334.1"/>
    <property type="molecule type" value="Genomic_DNA"/>
</dbReference>
<keyword evidence="3" id="KW-1185">Reference proteome</keyword>
<dbReference type="Proteomes" id="UP000823775">
    <property type="component" value="Unassembled WGS sequence"/>
</dbReference>
<evidence type="ECO:0000313" key="3">
    <source>
        <dbReference type="Proteomes" id="UP000823775"/>
    </source>
</evidence>
<gene>
    <name evidence="2" type="ORF">HAX54_037949</name>
</gene>